<dbReference type="InterPro" id="IPR001254">
    <property type="entry name" value="Trypsin_dom"/>
</dbReference>
<dbReference type="GO" id="GO:0004252">
    <property type="term" value="F:serine-type endopeptidase activity"/>
    <property type="evidence" value="ECO:0007669"/>
    <property type="project" value="InterPro"/>
</dbReference>
<dbReference type="InterPro" id="IPR018114">
    <property type="entry name" value="TRYPSIN_HIS"/>
</dbReference>
<feature type="signal peptide" evidence="3">
    <location>
        <begin position="1"/>
        <end position="21"/>
    </location>
</feature>
<protein>
    <submittedName>
        <fullName evidence="6">Chymotrypsinogen A-like</fullName>
    </submittedName>
</protein>
<evidence type="ECO:0000256" key="3">
    <source>
        <dbReference type="SAM" id="SignalP"/>
    </source>
</evidence>
<dbReference type="OrthoDB" id="10002959at2759"/>
<dbReference type="KEGG" id="lak:106175275"/>
<dbReference type="AlphaFoldDB" id="A0A1S3JRC3"/>
<dbReference type="Proteomes" id="UP000085678">
    <property type="component" value="Unplaced"/>
</dbReference>
<evidence type="ECO:0000313" key="5">
    <source>
        <dbReference type="Proteomes" id="UP000085678"/>
    </source>
</evidence>
<dbReference type="SUPFAM" id="SSF50494">
    <property type="entry name" value="Trypsin-like serine proteases"/>
    <property type="match status" value="1"/>
</dbReference>
<dbReference type="RefSeq" id="XP_013412641.1">
    <property type="nucleotide sequence ID" value="XM_013557187.1"/>
</dbReference>
<dbReference type="GeneID" id="106175275"/>
<keyword evidence="1" id="KW-1015">Disulfide bond</keyword>
<keyword evidence="3" id="KW-0732">Signal</keyword>
<dbReference type="SMART" id="SM00020">
    <property type="entry name" value="Tryp_SPc"/>
    <property type="match status" value="1"/>
</dbReference>
<gene>
    <name evidence="6" type="primary">LOC106175275</name>
</gene>
<sequence>MELLVGWVVLVILLQSHSADGVRSDGAEAPRFKRLIGGRTISDRGKWPWLVSLQGHVPGKTFFGIPLTIYELYCGGSLLNDRWILTAAHCFYLRNGATKPDAWEARIAAVKIKPSASDYFMHVLGRVFSRQEWQQWNVDAEKIIIHPGYDERSLWENDIALVKLERSVPVGPTTTFVTSVELPARQGDVSFPEDGQECVMKGWGCTSSGATVSDHAMELSLPKLSDRECRRFWNVRRDTRLCAGYNLAAKGLCPGDSGGPLVCKRQDKWIQVGIASFSSARSPGQVPGVFTRVSAYLDWIAKTIAEN</sequence>
<dbReference type="InterPro" id="IPR051487">
    <property type="entry name" value="Ser/Thr_Proteases_Immune/Dev"/>
</dbReference>
<dbReference type="STRING" id="7574.A0A1S3JRC3"/>
<evidence type="ECO:0000313" key="6">
    <source>
        <dbReference type="RefSeq" id="XP_013412641.1"/>
    </source>
</evidence>
<organism evidence="5 6">
    <name type="scientific">Lingula anatina</name>
    <name type="common">Brachiopod</name>
    <name type="synonym">Lingula unguis</name>
    <dbReference type="NCBI Taxonomy" id="7574"/>
    <lineage>
        <taxon>Eukaryota</taxon>
        <taxon>Metazoa</taxon>
        <taxon>Spiralia</taxon>
        <taxon>Lophotrochozoa</taxon>
        <taxon>Brachiopoda</taxon>
        <taxon>Linguliformea</taxon>
        <taxon>Lingulata</taxon>
        <taxon>Lingulida</taxon>
        <taxon>Linguloidea</taxon>
        <taxon>Lingulidae</taxon>
        <taxon>Lingula</taxon>
    </lineage>
</organism>
<dbReference type="PANTHER" id="PTHR24256">
    <property type="entry name" value="TRYPTASE-RELATED"/>
    <property type="match status" value="1"/>
</dbReference>
<dbReference type="PROSITE" id="PS50240">
    <property type="entry name" value="TRYPSIN_DOM"/>
    <property type="match status" value="1"/>
</dbReference>
<dbReference type="PRINTS" id="PR00722">
    <property type="entry name" value="CHYMOTRYPSIN"/>
</dbReference>
<dbReference type="InterPro" id="IPR001314">
    <property type="entry name" value="Peptidase_S1A"/>
</dbReference>
<dbReference type="Pfam" id="PF00089">
    <property type="entry name" value="Trypsin"/>
    <property type="match status" value="1"/>
</dbReference>
<dbReference type="GO" id="GO:0006508">
    <property type="term" value="P:proteolysis"/>
    <property type="evidence" value="ECO:0007669"/>
    <property type="project" value="InterPro"/>
</dbReference>
<name>A0A1S3JRC3_LINAN</name>
<dbReference type="InterPro" id="IPR043504">
    <property type="entry name" value="Peptidase_S1_PA_chymotrypsin"/>
</dbReference>
<feature type="chain" id="PRO_5010342632" evidence="3">
    <location>
        <begin position="22"/>
        <end position="307"/>
    </location>
</feature>
<dbReference type="PROSITE" id="PS00134">
    <property type="entry name" value="TRYPSIN_HIS"/>
    <property type="match status" value="1"/>
</dbReference>
<proteinExistence type="inferred from homology"/>
<feature type="domain" description="Peptidase S1" evidence="4">
    <location>
        <begin position="35"/>
        <end position="305"/>
    </location>
</feature>
<dbReference type="Gene3D" id="2.40.10.10">
    <property type="entry name" value="Trypsin-like serine proteases"/>
    <property type="match status" value="1"/>
</dbReference>
<dbReference type="CDD" id="cd00190">
    <property type="entry name" value="Tryp_SPc"/>
    <property type="match status" value="1"/>
</dbReference>
<evidence type="ECO:0000256" key="2">
    <source>
        <dbReference type="ARBA" id="ARBA00024195"/>
    </source>
</evidence>
<evidence type="ECO:0000259" key="4">
    <source>
        <dbReference type="PROSITE" id="PS50240"/>
    </source>
</evidence>
<dbReference type="InterPro" id="IPR009003">
    <property type="entry name" value="Peptidase_S1_PA"/>
</dbReference>
<keyword evidence="5" id="KW-1185">Reference proteome</keyword>
<comment type="similarity">
    <text evidence="2">Belongs to the peptidase S1 family. CLIP subfamily.</text>
</comment>
<evidence type="ECO:0000256" key="1">
    <source>
        <dbReference type="ARBA" id="ARBA00023157"/>
    </source>
</evidence>
<accession>A0A1S3JRC3</accession>
<reference evidence="6" key="1">
    <citation type="submission" date="2025-08" db="UniProtKB">
        <authorList>
            <consortium name="RefSeq"/>
        </authorList>
    </citation>
    <scope>IDENTIFICATION</scope>
    <source>
        <tissue evidence="6">Gonads</tissue>
    </source>
</reference>
<dbReference type="InParanoid" id="A0A1S3JRC3"/>